<reference evidence="3 4" key="1">
    <citation type="submission" date="2023-07" db="EMBL/GenBank/DDBJ databases">
        <authorList>
            <person name="Girao M."/>
            <person name="Carvalho M.F."/>
        </authorList>
    </citation>
    <scope>NUCLEOTIDE SEQUENCE [LARGE SCALE GENOMIC DNA]</scope>
    <source>
        <strain evidence="3 4">66/93</strain>
    </source>
</reference>
<evidence type="ECO:0000313" key="3">
    <source>
        <dbReference type="EMBL" id="MEE2055485.1"/>
    </source>
</evidence>
<feature type="transmembrane region" description="Helical" evidence="2">
    <location>
        <begin position="185"/>
        <end position="204"/>
    </location>
</feature>
<comment type="caution">
    <text evidence="3">The sequence shown here is derived from an EMBL/GenBank/DDBJ whole genome shotgun (WGS) entry which is preliminary data.</text>
</comment>
<dbReference type="Proteomes" id="UP001348641">
    <property type="component" value="Unassembled WGS sequence"/>
</dbReference>
<dbReference type="EMBL" id="JAUUCC010000185">
    <property type="protein sequence ID" value="MEE2055485.1"/>
    <property type="molecule type" value="Genomic_DNA"/>
</dbReference>
<feature type="transmembrane region" description="Helical" evidence="2">
    <location>
        <begin position="153"/>
        <end position="173"/>
    </location>
</feature>
<feature type="compositionally biased region" description="Low complexity" evidence="1">
    <location>
        <begin position="8"/>
        <end position="18"/>
    </location>
</feature>
<gene>
    <name evidence="3" type="ORF">Q8A49_33815</name>
</gene>
<evidence type="ECO:0000313" key="4">
    <source>
        <dbReference type="Proteomes" id="UP001348641"/>
    </source>
</evidence>
<sequence>MAKKNTLPPSSAPASSAPVTAEEIQRTVQAAKALESIPDQNLLEDPALNPATRAKYDSLTAERLEAALQADHRRKLAEVGERARLAEEAAQVAEIIDQARRATSPARTILDMSRHQKTFGRVSLAASLLLSVGSAIGLGALVEAQGGPMPVGWVAEVGLTGLSTAVIIWRGLLARAGTEIDDRTGRLFLALMVVPLLISIVGSYLGTGAVGVACSLGSALFAGLTYLINTSAADAISQSITKIDRQTAT</sequence>
<evidence type="ECO:0000256" key="2">
    <source>
        <dbReference type="SAM" id="Phobius"/>
    </source>
</evidence>
<name>A0ABU7L1Q0_9ACTN</name>
<keyword evidence="2" id="KW-1133">Transmembrane helix</keyword>
<accession>A0ABU7L1Q0</accession>
<feature type="region of interest" description="Disordered" evidence="1">
    <location>
        <begin position="1"/>
        <end position="23"/>
    </location>
</feature>
<feature type="transmembrane region" description="Helical" evidence="2">
    <location>
        <begin position="210"/>
        <end position="228"/>
    </location>
</feature>
<feature type="transmembrane region" description="Helical" evidence="2">
    <location>
        <begin position="122"/>
        <end position="141"/>
    </location>
</feature>
<feature type="non-terminal residue" evidence="3">
    <location>
        <position position="249"/>
    </location>
</feature>
<evidence type="ECO:0000256" key="1">
    <source>
        <dbReference type="SAM" id="MobiDB-lite"/>
    </source>
</evidence>
<keyword evidence="2" id="KW-0812">Transmembrane</keyword>
<protein>
    <submittedName>
        <fullName evidence="3">Uncharacterized protein</fullName>
    </submittedName>
</protein>
<organism evidence="3 4">
    <name type="scientific">Nocardiopsis tropica</name>
    <dbReference type="NCBI Taxonomy" id="109330"/>
    <lineage>
        <taxon>Bacteria</taxon>
        <taxon>Bacillati</taxon>
        <taxon>Actinomycetota</taxon>
        <taxon>Actinomycetes</taxon>
        <taxon>Streptosporangiales</taxon>
        <taxon>Nocardiopsidaceae</taxon>
        <taxon>Nocardiopsis</taxon>
    </lineage>
</organism>
<keyword evidence="2" id="KW-0472">Membrane</keyword>
<proteinExistence type="predicted"/>